<evidence type="ECO:0000313" key="1">
    <source>
        <dbReference type="EMBL" id="QKG79186.1"/>
    </source>
</evidence>
<dbReference type="Proteomes" id="UP000500961">
    <property type="component" value="Chromosome"/>
</dbReference>
<dbReference type="Pfam" id="PF15869">
    <property type="entry name" value="TolB_like"/>
    <property type="match status" value="1"/>
</dbReference>
<dbReference type="PROSITE" id="PS51257">
    <property type="entry name" value="PROKAR_LIPOPROTEIN"/>
    <property type="match status" value="1"/>
</dbReference>
<dbReference type="EMBL" id="CP041345">
    <property type="protein sequence ID" value="QKG79186.1"/>
    <property type="molecule type" value="Genomic_DNA"/>
</dbReference>
<gene>
    <name evidence="1" type="ORF">FHG85_02545</name>
</gene>
<sequence length="359" mass="41532">MLSMRNLSYIFIGLLLFSSCGSISTNKEIKVSSFPVEKELVGKWVSLENSQFPDYIGIVDSFILTKTFQQSDSFLFQLYIKNCHKQYLRFGKAGKGPNEFLNPKPTGQVETKGNKIGLWVNDLYKQKYMFINLTQTINDKKTIIDKEFITPKEAEIGLDAFILKNNDIAGTSMSEKGRLFYYNHKDKTTKWVEYFPKVTYPPVKEEQLHNLYSSTTRISPNQKYIVSALRLFKRIDVFNDKLDHIFSITFKDSPKEPNFFKDEKNPIPNNLVHYYTDLFLSSKYIYALNSAITQTDLSKENDTRYSEVQVFTYTGAPIALYKLDHFIGSFTVDEENGIIWGISMPKEDLSTQIVSYNIK</sequence>
<evidence type="ECO:0008006" key="3">
    <source>
        <dbReference type="Google" id="ProtNLM"/>
    </source>
</evidence>
<keyword evidence="2" id="KW-1185">Reference proteome</keyword>
<organism evidence="1 2">
    <name type="scientific">Tenuifilum thalassicum</name>
    <dbReference type="NCBI Taxonomy" id="2590900"/>
    <lineage>
        <taxon>Bacteria</taxon>
        <taxon>Pseudomonadati</taxon>
        <taxon>Bacteroidota</taxon>
        <taxon>Bacteroidia</taxon>
        <taxon>Bacteroidales</taxon>
        <taxon>Tenuifilaceae</taxon>
        <taxon>Tenuifilum</taxon>
    </lineage>
</organism>
<dbReference type="KEGG" id="ttz:FHG85_02545"/>
<accession>A0A7D4CFP9</accession>
<dbReference type="AlphaFoldDB" id="A0A7D4CFP9"/>
<evidence type="ECO:0000313" key="2">
    <source>
        <dbReference type="Proteomes" id="UP000500961"/>
    </source>
</evidence>
<reference evidence="1 2" key="1">
    <citation type="submission" date="2019-07" db="EMBL/GenBank/DDBJ databases">
        <title>Thalassofilum flectens gen. nov., sp. nov., a novel moderate thermophilic anaerobe from a shallow sea hot spring in Kunashir Island (Russia), representing a new family in the order Bacteroidales, and proposal of Thalassofilacea fam. nov.</title>
        <authorList>
            <person name="Kochetkova T.V."/>
            <person name="Podosokorskaya O.A."/>
            <person name="Novikov A."/>
            <person name="Elcheninov A.G."/>
            <person name="Toshchakov S.V."/>
            <person name="Kublanov I.V."/>
        </authorList>
    </citation>
    <scope>NUCLEOTIDE SEQUENCE [LARGE SCALE GENOMIC DNA]</scope>
    <source>
        <strain evidence="1 2">38-H</strain>
    </source>
</reference>
<name>A0A7D4CFP9_9BACT</name>
<protein>
    <recommendedName>
        <fullName evidence="3">DUF4221 domain-containing protein</fullName>
    </recommendedName>
</protein>
<proteinExistence type="predicted"/>